<dbReference type="AlphaFoldDB" id="A0A1R3KMI3"/>
<dbReference type="Proteomes" id="UP000187203">
    <property type="component" value="Unassembled WGS sequence"/>
</dbReference>
<sequence>MLGCLVLLTFEDDEAGEGCLTSSDSLIPPFIDEEEHCMLGGGVTNEIAGIGKSNNYLGEEYVGYMIQEIS</sequence>
<name>A0A1R3KMI3_9ROSI</name>
<accession>A0A1R3KMI3</accession>
<reference evidence="2" key="1">
    <citation type="submission" date="2013-09" db="EMBL/GenBank/DDBJ databases">
        <title>Corchorus olitorius genome sequencing.</title>
        <authorList>
            <person name="Alam M."/>
            <person name="Haque M.S."/>
            <person name="Islam M.S."/>
            <person name="Emdad E.M."/>
            <person name="Islam M.M."/>
            <person name="Ahmed B."/>
            <person name="Halim A."/>
            <person name="Hossen Q.M.M."/>
            <person name="Hossain M.Z."/>
            <person name="Ahmed R."/>
            <person name="Khan M.M."/>
            <person name="Islam R."/>
            <person name="Rashid M.M."/>
            <person name="Khan S.A."/>
            <person name="Rahman M.S."/>
            <person name="Alam M."/>
            <person name="Yahiya A.S."/>
            <person name="Khan M.S."/>
            <person name="Azam M.S."/>
            <person name="Haque T."/>
            <person name="Lashkar M.Z.H."/>
            <person name="Akhand A.I."/>
            <person name="Morshed G."/>
            <person name="Roy S."/>
            <person name="Uddin K.S."/>
            <person name="Rabeya T."/>
            <person name="Hossain A.S."/>
            <person name="Chowdhury A."/>
            <person name="Snigdha A.R."/>
            <person name="Mortoza M.S."/>
            <person name="Matin S.A."/>
            <person name="Hoque S.M.E."/>
            <person name="Islam M.K."/>
            <person name="Roy D.K."/>
            <person name="Haider R."/>
            <person name="Moosa M.M."/>
            <person name="Elias S.M."/>
            <person name="Hasan A.M."/>
            <person name="Jahan S."/>
            <person name="Shafiuddin M."/>
            <person name="Mahmood N."/>
            <person name="Shommy N.S."/>
        </authorList>
    </citation>
    <scope>NUCLEOTIDE SEQUENCE [LARGE SCALE GENOMIC DNA]</scope>
    <source>
        <strain evidence="2">cv. O-4</strain>
    </source>
</reference>
<organism evidence="1 2">
    <name type="scientific">Corchorus olitorius</name>
    <dbReference type="NCBI Taxonomy" id="93759"/>
    <lineage>
        <taxon>Eukaryota</taxon>
        <taxon>Viridiplantae</taxon>
        <taxon>Streptophyta</taxon>
        <taxon>Embryophyta</taxon>
        <taxon>Tracheophyta</taxon>
        <taxon>Spermatophyta</taxon>
        <taxon>Magnoliopsida</taxon>
        <taxon>eudicotyledons</taxon>
        <taxon>Gunneridae</taxon>
        <taxon>Pentapetalae</taxon>
        <taxon>rosids</taxon>
        <taxon>malvids</taxon>
        <taxon>Malvales</taxon>
        <taxon>Malvaceae</taxon>
        <taxon>Grewioideae</taxon>
        <taxon>Apeibeae</taxon>
        <taxon>Corchorus</taxon>
    </lineage>
</organism>
<evidence type="ECO:0000313" key="2">
    <source>
        <dbReference type="Proteomes" id="UP000187203"/>
    </source>
</evidence>
<comment type="caution">
    <text evidence="1">The sequence shown here is derived from an EMBL/GenBank/DDBJ whole genome shotgun (WGS) entry which is preliminary data.</text>
</comment>
<gene>
    <name evidence="1" type="ORF">COLO4_06597</name>
</gene>
<evidence type="ECO:0000313" key="1">
    <source>
        <dbReference type="EMBL" id="OMP08305.1"/>
    </source>
</evidence>
<keyword evidence="2" id="KW-1185">Reference proteome</keyword>
<protein>
    <submittedName>
        <fullName evidence="1">Uncharacterized protein</fullName>
    </submittedName>
</protein>
<dbReference type="EMBL" id="AWUE01012801">
    <property type="protein sequence ID" value="OMP08305.1"/>
    <property type="molecule type" value="Genomic_DNA"/>
</dbReference>
<proteinExistence type="predicted"/>